<dbReference type="CDD" id="cd00009">
    <property type="entry name" value="AAA"/>
    <property type="match status" value="1"/>
</dbReference>
<dbReference type="SUPFAM" id="SSF46785">
    <property type="entry name" value="Winged helix' DNA-binding domain"/>
    <property type="match status" value="1"/>
</dbReference>
<dbReference type="InterPro" id="IPR003593">
    <property type="entry name" value="AAA+_ATPase"/>
</dbReference>
<dbReference type="EC" id="3.6.4.-" evidence="9"/>
<evidence type="ECO:0000256" key="2">
    <source>
        <dbReference type="ARBA" id="ARBA00022741"/>
    </source>
</evidence>
<feature type="binding site" evidence="9">
    <location>
        <position position="52"/>
    </location>
    <ligand>
        <name>ATP</name>
        <dbReference type="ChEBI" id="CHEBI:30616"/>
    </ligand>
</feature>
<dbReference type="InterPro" id="IPR004605">
    <property type="entry name" value="DNA_helicase_Holl-junc_RuvB"/>
</dbReference>
<keyword evidence="7 9" id="KW-0233">DNA recombination</keyword>
<dbReference type="Gene3D" id="1.10.8.60">
    <property type="match status" value="1"/>
</dbReference>
<dbReference type="InterPro" id="IPR008823">
    <property type="entry name" value="RuvB_wg_C"/>
</dbReference>
<evidence type="ECO:0000256" key="4">
    <source>
        <dbReference type="ARBA" id="ARBA00022801"/>
    </source>
</evidence>
<gene>
    <name evidence="9" type="primary">ruvB</name>
    <name evidence="11" type="ORF">COS50_01440</name>
</gene>
<dbReference type="NCBIfam" id="TIGR00635">
    <property type="entry name" value="ruvB"/>
    <property type="match status" value="1"/>
</dbReference>
<dbReference type="GO" id="GO:0005524">
    <property type="term" value="F:ATP binding"/>
    <property type="evidence" value="ECO:0007669"/>
    <property type="project" value="UniProtKB-UniRule"/>
</dbReference>
<dbReference type="GO" id="GO:0005737">
    <property type="term" value="C:cytoplasm"/>
    <property type="evidence" value="ECO:0007669"/>
    <property type="project" value="UniProtKB-SubCell"/>
</dbReference>
<feature type="binding site" evidence="9">
    <location>
        <position position="55"/>
    </location>
    <ligand>
        <name>ATP</name>
        <dbReference type="ChEBI" id="CHEBI:30616"/>
    </ligand>
</feature>
<dbReference type="Pfam" id="PF05491">
    <property type="entry name" value="WHD_RuvB"/>
    <property type="match status" value="1"/>
</dbReference>
<feature type="binding site" evidence="9">
    <location>
        <position position="10"/>
    </location>
    <ligand>
        <name>ATP</name>
        <dbReference type="ChEBI" id="CHEBI:30616"/>
    </ligand>
</feature>
<feature type="binding site" evidence="9">
    <location>
        <position position="11"/>
    </location>
    <ligand>
        <name>ATP</name>
        <dbReference type="ChEBI" id="CHEBI:30616"/>
    </ligand>
</feature>
<dbReference type="SUPFAM" id="SSF52540">
    <property type="entry name" value="P-loop containing nucleoside triphosphate hydrolases"/>
    <property type="match status" value="1"/>
</dbReference>
<evidence type="ECO:0000313" key="11">
    <source>
        <dbReference type="EMBL" id="PIV11206.1"/>
    </source>
</evidence>
<keyword evidence="1 9" id="KW-0963">Cytoplasm</keyword>
<dbReference type="InterPro" id="IPR036390">
    <property type="entry name" value="WH_DNA-bd_sf"/>
</dbReference>
<dbReference type="EMBL" id="PEUY01000022">
    <property type="protein sequence ID" value="PIV11206.1"/>
    <property type="molecule type" value="Genomic_DNA"/>
</dbReference>
<comment type="catalytic activity">
    <reaction evidence="9">
        <text>ATP + H2O = ADP + phosphate + H(+)</text>
        <dbReference type="Rhea" id="RHEA:13065"/>
        <dbReference type="ChEBI" id="CHEBI:15377"/>
        <dbReference type="ChEBI" id="CHEBI:15378"/>
        <dbReference type="ChEBI" id="CHEBI:30616"/>
        <dbReference type="ChEBI" id="CHEBI:43474"/>
        <dbReference type="ChEBI" id="CHEBI:456216"/>
    </reaction>
</comment>
<name>A0A2M7BX94_9BACT</name>
<evidence type="ECO:0000256" key="7">
    <source>
        <dbReference type="ARBA" id="ARBA00023172"/>
    </source>
</evidence>
<feature type="binding site" evidence="9">
    <location>
        <position position="171"/>
    </location>
    <ligand>
        <name>ATP</name>
        <dbReference type="ChEBI" id="CHEBI:30616"/>
    </ligand>
</feature>
<dbReference type="Pfam" id="PF05496">
    <property type="entry name" value="RuvB_N"/>
    <property type="match status" value="1"/>
</dbReference>
<dbReference type="NCBIfam" id="NF000868">
    <property type="entry name" value="PRK00080.1"/>
    <property type="match status" value="1"/>
</dbReference>
<evidence type="ECO:0000256" key="5">
    <source>
        <dbReference type="ARBA" id="ARBA00022840"/>
    </source>
</evidence>
<comment type="similarity">
    <text evidence="9">Belongs to the RuvB family.</text>
</comment>
<feature type="region of interest" description="Small ATPAse domain (RuvB-S)" evidence="9">
    <location>
        <begin position="172"/>
        <end position="242"/>
    </location>
</feature>
<feature type="domain" description="AAA+ ATPase" evidence="10">
    <location>
        <begin position="41"/>
        <end position="172"/>
    </location>
</feature>
<dbReference type="GO" id="GO:0000400">
    <property type="term" value="F:four-way junction DNA binding"/>
    <property type="evidence" value="ECO:0007669"/>
    <property type="project" value="UniProtKB-UniRule"/>
</dbReference>
<dbReference type="Proteomes" id="UP000230673">
    <property type="component" value="Unassembled WGS sequence"/>
</dbReference>
<evidence type="ECO:0000256" key="3">
    <source>
        <dbReference type="ARBA" id="ARBA00022763"/>
    </source>
</evidence>
<dbReference type="GO" id="GO:0016887">
    <property type="term" value="F:ATP hydrolysis activity"/>
    <property type="evidence" value="ECO:0007669"/>
    <property type="project" value="RHEA"/>
</dbReference>
<dbReference type="AlphaFoldDB" id="A0A2M7BX94"/>
<dbReference type="InterPro" id="IPR008824">
    <property type="entry name" value="RuvB-like_N"/>
</dbReference>
<reference evidence="12" key="1">
    <citation type="submission" date="2017-09" db="EMBL/GenBank/DDBJ databases">
        <title>Depth-based differentiation of microbial function through sediment-hosted aquifers and enrichment of novel symbionts in the deep terrestrial subsurface.</title>
        <authorList>
            <person name="Probst A.J."/>
            <person name="Ladd B."/>
            <person name="Jarett J.K."/>
            <person name="Geller-Mcgrath D.E."/>
            <person name="Sieber C.M.K."/>
            <person name="Emerson J.B."/>
            <person name="Anantharaman K."/>
            <person name="Thomas B.C."/>
            <person name="Malmstrom R."/>
            <person name="Stieglmeier M."/>
            <person name="Klingl A."/>
            <person name="Woyke T."/>
            <person name="Ryan C.M."/>
            <person name="Banfield J.F."/>
        </authorList>
    </citation>
    <scope>NUCLEOTIDE SEQUENCE [LARGE SCALE GENOMIC DNA]</scope>
</reference>
<feature type="binding site" evidence="9">
    <location>
        <position position="56"/>
    </location>
    <ligand>
        <name>Mg(2+)</name>
        <dbReference type="ChEBI" id="CHEBI:18420"/>
    </ligand>
</feature>
<comment type="subcellular location">
    <subcellularLocation>
        <location evidence="9">Cytoplasm</location>
    </subcellularLocation>
</comment>
<feature type="binding site" evidence="9">
    <location>
        <position position="300"/>
    </location>
    <ligand>
        <name>DNA</name>
        <dbReference type="ChEBI" id="CHEBI:16991"/>
    </ligand>
</feature>
<keyword evidence="4 9" id="KW-0378">Hydrolase</keyword>
<feature type="binding site" evidence="9">
    <location>
        <position position="208"/>
    </location>
    <ligand>
        <name>ATP</name>
        <dbReference type="ChEBI" id="CHEBI:30616"/>
    </ligand>
</feature>
<comment type="caution">
    <text evidence="11">The sequence shown here is derived from an EMBL/GenBank/DDBJ whole genome shotgun (WGS) entry which is preliminary data.</text>
</comment>
<keyword evidence="11" id="KW-0347">Helicase</keyword>
<evidence type="ECO:0000256" key="6">
    <source>
        <dbReference type="ARBA" id="ARBA00023125"/>
    </source>
</evidence>
<comment type="subunit">
    <text evidence="9">Homohexamer. Forms an RuvA(8)-RuvB(12)-Holliday junction (HJ) complex. HJ DNA is sandwiched between 2 RuvA tetramers; dsDNA enters through RuvA and exits via RuvB. An RuvB hexamer assembles on each DNA strand where it exits the tetramer. Each RuvB hexamer is contacted by two RuvA subunits (via domain III) on 2 adjacent RuvB subunits; this complex drives branch migration. In the full resolvosome a probable DNA-RuvA(4)-RuvB(12)-RuvC(2) complex forms which resolves the HJ.</text>
</comment>
<comment type="function">
    <text evidence="9">The RuvA-RuvB-RuvC complex processes Holliday junction (HJ) DNA during genetic recombination and DNA repair, while the RuvA-RuvB complex plays an important role in the rescue of blocked DNA replication forks via replication fork reversal (RFR). RuvA specifically binds to HJ cruciform DNA, conferring on it an open structure. The RuvB hexamer acts as an ATP-dependent pump, pulling dsDNA into and through the RuvAB complex. RuvB forms 2 homohexamers on either side of HJ DNA bound by 1 or 2 RuvA tetramers; 4 subunits per hexamer contact DNA at a time. Coordinated motions by a converter formed by DNA-disengaged RuvB subunits stimulates ATP hydrolysis and nucleotide exchange. Immobilization of the converter enables RuvB to convert the ATP-contained energy into a lever motion, pulling 2 nucleotides of DNA out of the RuvA tetramer per ATP hydrolyzed, thus driving DNA branch migration. The RuvB motors rotate together with the DNA substrate, which together with the progressing nucleotide cycle form the mechanistic basis for DNA recombination by continuous HJ branch migration. Branch migration allows RuvC to scan DNA until it finds its consensus sequence, where it cleaves and resolves cruciform DNA.</text>
</comment>
<evidence type="ECO:0000256" key="9">
    <source>
        <dbReference type="HAMAP-Rule" id="MF_00016"/>
    </source>
</evidence>
<keyword evidence="8 9" id="KW-0234">DNA repair</keyword>
<feature type="binding site" evidence="9">
    <location>
        <position position="57"/>
    </location>
    <ligand>
        <name>ATP</name>
        <dbReference type="ChEBI" id="CHEBI:30616"/>
    </ligand>
</feature>
<dbReference type="GO" id="GO:0048476">
    <property type="term" value="C:Holliday junction resolvase complex"/>
    <property type="evidence" value="ECO:0007669"/>
    <property type="project" value="UniProtKB-UniRule"/>
</dbReference>
<protein>
    <recommendedName>
        <fullName evidence="9">Holliday junction branch migration complex subunit RuvB</fullName>
        <ecNumber evidence="9">3.6.4.-</ecNumber>
    </recommendedName>
</protein>
<dbReference type="InterPro" id="IPR036388">
    <property type="entry name" value="WH-like_DNA-bd_sf"/>
</dbReference>
<keyword evidence="5 9" id="KW-0067">ATP-binding</keyword>
<organism evidence="11 12">
    <name type="scientific">Candidatus Roizmanbacteria bacterium CG03_land_8_20_14_0_80_35_26</name>
    <dbReference type="NCBI Taxonomy" id="1974845"/>
    <lineage>
        <taxon>Bacteria</taxon>
        <taxon>Candidatus Roizmaniibacteriota</taxon>
    </lineage>
</organism>
<evidence type="ECO:0000259" key="10">
    <source>
        <dbReference type="SMART" id="SM00382"/>
    </source>
</evidence>
<dbReference type="Gene3D" id="1.10.10.10">
    <property type="entry name" value="Winged helix-like DNA-binding domain superfamily/Winged helix DNA-binding domain"/>
    <property type="match status" value="1"/>
</dbReference>
<dbReference type="GO" id="GO:0009378">
    <property type="term" value="F:four-way junction helicase activity"/>
    <property type="evidence" value="ECO:0007669"/>
    <property type="project" value="InterPro"/>
</dbReference>
<keyword evidence="2 9" id="KW-0547">Nucleotide-binding</keyword>
<keyword evidence="6 9" id="KW-0238">DNA-binding</keyword>
<feature type="binding site" evidence="9">
    <location>
        <position position="305"/>
    </location>
    <ligand>
        <name>DNA</name>
        <dbReference type="ChEBI" id="CHEBI:16991"/>
    </ligand>
</feature>
<comment type="domain">
    <text evidence="9">Has 3 domains, the large (RuvB-L) and small ATPase (RuvB-S) domains and the C-terminal head (RuvB-H) domain. The head domain binds DNA, while the ATPase domains jointly bind ATP, ADP or are empty depending on the state of the subunit in the translocation cycle. During a single DNA translocation step the structure of each domain remains the same, but their relative positions change.</text>
</comment>
<feature type="binding site" evidence="9">
    <location>
        <position position="161"/>
    </location>
    <ligand>
        <name>ATP</name>
        <dbReference type="ChEBI" id="CHEBI:30616"/>
    </ligand>
</feature>
<keyword evidence="3 9" id="KW-0227">DNA damage</keyword>
<dbReference type="GO" id="GO:0006310">
    <property type="term" value="P:DNA recombination"/>
    <property type="evidence" value="ECO:0007669"/>
    <property type="project" value="UniProtKB-UniRule"/>
</dbReference>
<dbReference type="PANTHER" id="PTHR42848:SF1">
    <property type="entry name" value="HOLLIDAY JUNCTION BRANCH MIGRATION COMPLEX SUBUNIT RUVB"/>
    <property type="match status" value="1"/>
</dbReference>
<dbReference type="PANTHER" id="PTHR42848">
    <property type="match status" value="1"/>
</dbReference>
<feature type="binding site" evidence="9">
    <location>
        <position position="56"/>
    </location>
    <ligand>
        <name>ATP</name>
        <dbReference type="ChEBI" id="CHEBI:30616"/>
    </ligand>
</feature>
<dbReference type="Gene3D" id="3.40.50.300">
    <property type="entry name" value="P-loop containing nucleotide triphosphate hydrolases"/>
    <property type="match status" value="1"/>
</dbReference>
<dbReference type="InterPro" id="IPR041445">
    <property type="entry name" value="AAA_lid_4"/>
</dbReference>
<dbReference type="HAMAP" id="MF_00016">
    <property type="entry name" value="DNA_HJ_migration_RuvB"/>
    <property type="match status" value="1"/>
</dbReference>
<evidence type="ECO:0000256" key="1">
    <source>
        <dbReference type="ARBA" id="ARBA00022490"/>
    </source>
</evidence>
<comment type="caution">
    <text evidence="9">Lacks conserved residue(s) required for the propagation of feature annotation.</text>
</comment>
<dbReference type="Pfam" id="PF17864">
    <property type="entry name" value="AAA_lid_4"/>
    <property type="match status" value="1"/>
</dbReference>
<evidence type="ECO:0000313" key="12">
    <source>
        <dbReference type="Proteomes" id="UP000230673"/>
    </source>
</evidence>
<accession>A0A2M7BX94</accession>
<dbReference type="GO" id="GO:0006281">
    <property type="term" value="P:DNA repair"/>
    <property type="evidence" value="ECO:0007669"/>
    <property type="project" value="UniProtKB-UniRule"/>
</dbReference>
<dbReference type="InterPro" id="IPR027417">
    <property type="entry name" value="P-loop_NTPase"/>
</dbReference>
<dbReference type="SMART" id="SM00382">
    <property type="entry name" value="AAA"/>
    <property type="match status" value="1"/>
</dbReference>
<sequence length="324" mass="36512">MVTNQKEENLRPQKLSDYIGQENVVKTLKLFIDAVNKRGKVSEHILFYGPPGIGKTTLAYIVANELKGEIKVTSGATITKTGDLAAILTNLKDNDVLFIDEVHRLPKPVEEMLYPVMEEYSLDIIIGKGPSARTVRLPVPRITIIGATTKLALLSAPLRDRFGLLLRIDYYNNDEIEKIILRSAKILNIPITKQAASQISLRSRKTPRLANRILKRARDILEVDKHIQIDDRLLKKLFHLLEIDEIGLIDIDKAYLSILSEKFNNQPIGVETIASALSEDVRTVEEFIEPYLLRIGFLKKTSRGRSLTSKALKHLNIGGQIVFE</sequence>
<proteinExistence type="inferred from homology"/>
<evidence type="ECO:0000256" key="8">
    <source>
        <dbReference type="ARBA" id="ARBA00023204"/>
    </source>
</evidence>
<feature type="region of interest" description="Head domain (RuvB-H)" evidence="9">
    <location>
        <begin position="245"/>
        <end position="324"/>
    </location>
</feature>